<dbReference type="PANTHER" id="PTHR13947">
    <property type="entry name" value="GNAT FAMILY N-ACETYLTRANSFERASE"/>
    <property type="match status" value="1"/>
</dbReference>
<dbReference type="InterPro" id="IPR016181">
    <property type="entry name" value="Acyl_CoA_acyltransferase"/>
</dbReference>
<dbReference type="AlphaFoldDB" id="I4YZX4"/>
<accession>I4YZX4</accession>
<evidence type="ECO:0000259" key="3">
    <source>
        <dbReference type="PROSITE" id="PS51186"/>
    </source>
</evidence>
<dbReference type="GO" id="GO:0008080">
    <property type="term" value="F:N-acetyltransferase activity"/>
    <property type="evidence" value="ECO:0007669"/>
    <property type="project" value="InterPro"/>
</dbReference>
<dbReference type="PRINTS" id="PR00598">
    <property type="entry name" value="HTHMARR"/>
</dbReference>
<dbReference type="Gene3D" id="3.40.630.30">
    <property type="match status" value="1"/>
</dbReference>
<dbReference type="RefSeq" id="WP_009490981.1">
    <property type="nucleotide sequence ID" value="NZ_CP141048.1"/>
</dbReference>
<dbReference type="HOGENOM" id="CLU_065219_0_0_5"/>
<reference evidence="4 5" key="1">
    <citation type="submission" date="2012-02" db="EMBL/GenBank/DDBJ databases">
        <title>Improved High-Quality Draft sequence of Microvirga sp. WSM3557.</title>
        <authorList>
            <consortium name="US DOE Joint Genome Institute"/>
            <person name="Lucas S."/>
            <person name="Han J."/>
            <person name="Lapidus A."/>
            <person name="Cheng J.-F."/>
            <person name="Goodwin L."/>
            <person name="Pitluck S."/>
            <person name="Peters L."/>
            <person name="Zhang X."/>
            <person name="Detter J.C."/>
            <person name="Han C."/>
            <person name="Tapia R."/>
            <person name="Land M."/>
            <person name="Hauser L."/>
            <person name="Kyrpides N."/>
            <person name="Ivanova N."/>
            <person name="Pagani I."/>
            <person name="Brau L."/>
            <person name="Yates R."/>
            <person name="O'Hara G."/>
            <person name="Rui T."/>
            <person name="Howieson J."/>
            <person name="Reeve W."/>
            <person name="Woyke T."/>
        </authorList>
    </citation>
    <scope>NUCLEOTIDE SEQUENCE [LARGE SCALE GENOMIC DNA]</scope>
    <source>
        <strain evidence="4 5">WSM3557</strain>
    </source>
</reference>
<name>I4YZX4_9HYPH</name>
<dbReference type="InterPro" id="IPR000182">
    <property type="entry name" value="GNAT_dom"/>
</dbReference>
<dbReference type="Proteomes" id="UP000003947">
    <property type="component" value="Unassembled WGS sequence"/>
</dbReference>
<dbReference type="InterPro" id="IPR050769">
    <property type="entry name" value="NAT_camello-type"/>
</dbReference>
<dbReference type="eggNOG" id="COG1846">
    <property type="taxonomic scope" value="Bacteria"/>
</dbReference>
<dbReference type="Pfam" id="PF12802">
    <property type="entry name" value="MarR_2"/>
    <property type="match status" value="1"/>
</dbReference>
<dbReference type="CDD" id="cd04301">
    <property type="entry name" value="NAT_SF"/>
    <property type="match status" value="1"/>
</dbReference>
<dbReference type="InterPro" id="IPR036388">
    <property type="entry name" value="WH-like_DNA-bd_sf"/>
</dbReference>
<dbReference type="EMBL" id="JH660641">
    <property type="protein sequence ID" value="EIM29516.1"/>
    <property type="molecule type" value="Genomic_DNA"/>
</dbReference>
<feature type="domain" description="N-acetyltransferase" evidence="3">
    <location>
        <begin position="169"/>
        <end position="309"/>
    </location>
</feature>
<dbReference type="Gene3D" id="1.10.10.10">
    <property type="entry name" value="Winged helix-like DNA-binding domain superfamily/Winged helix DNA-binding domain"/>
    <property type="match status" value="1"/>
</dbReference>
<dbReference type="OrthoDB" id="273614at2"/>
<evidence type="ECO:0000259" key="2">
    <source>
        <dbReference type="PROSITE" id="PS50995"/>
    </source>
</evidence>
<gene>
    <name evidence="4" type="ORF">MicloDRAFT_00019970</name>
</gene>
<dbReference type="PANTHER" id="PTHR13947:SF37">
    <property type="entry name" value="LD18367P"/>
    <property type="match status" value="1"/>
</dbReference>
<proteinExistence type="predicted"/>
<evidence type="ECO:0000256" key="1">
    <source>
        <dbReference type="ARBA" id="ARBA00022679"/>
    </source>
</evidence>
<dbReference type="PROSITE" id="PS51186">
    <property type="entry name" value="GNAT"/>
    <property type="match status" value="1"/>
</dbReference>
<dbReference type="SUPFAM" id="SSF55729">
    <property type="entry name" value="Acyl-CoA N-acyltransferases (Nat)"/>
    <property type="match status" value="1"/>
</dbReference>
<dbReference type="SMART" id="SM00347">
    <property type="entry name" value="HTH_MARR"/>
    <property type="match status" value="1"/>
</dbReference>
<dbReference type="InterPro" id="IPR000835">
    <property type="entry name" value="HTH_MarR-typ"/>
</dbReference>
<dbReference type="SUPFAM" id="SSF46785">
    <property type="entry name" value="Winged helix' DNA-binding domain"/>
    <property type="match status" value="1"/>
</dbReference>
<dbReference type="eggNOG" id="COG0454">
    <property type="taxonomic scope" value="Bacteria"/>
</dbReference>
<dbReference type="PATRIC" id="fig|864069.3.peg.2186"/>
<keyword evidence="5" id="KW-1185">Reference proteome</keyword>
<evidence type="ECO:0000313" key="5">
    <source>
        <dbReference type="Proteomes" id="UP000003947"/>
    </source>
</evidence>
<dbReference type="STRING" id="864069.MicloDRAFT_00019970"/>
<feature type="domain" description="HTH marR-type" evidence="2">
    <location>
        <begin position="1"/>
        <end position="144"/>
    </location>
</feature>
<dbReference type="InterPro" id="IPR036390">
    <property type="entry name" value="WH_DNA-bd_sf"/>
</dbReference>
<protein>
    <submittedName>
        <fullName evidence="4">Transcriptional regulator</fullName>
    </submittedName>
</protein>
<dbReference type="PROSITE" id="PS50995">
    <property type="entry name" value="HTH_MARR_2"/>
    <property type="match status" value="1"/>
</dbReference>
<dbReference type="GO" id="GO:0003700">
    <property type="term" value="F:DNA-binding transcription factor activity"/>
    <property type="evidence" value="ECO:0007669"/>
    <property type="project" value="InterPro"/>
</dbReference>
<sequence length="312" mass="34924">MSHMPNLPTDEQIEKVRSFNRFYTRQIGLLNEGLLESAFSLTEARVLYELAHRDPVTAADLGRELGLDAGYLSRLLKRFDAKGLLRRSPSKDDRRQFLLSLTEKGLAAFAPLNQASAIQVAAMLSELSSGEREQLVQSMATVERLIGDGSRSDPPYSLRPHRIGDIGWIAHRQGLLYAQEYGWDETFEALVAEIAAVFVKNFDPQWERCWIAERHGEIIGSVFLVRASDQVAKLRLLYVEPSARGLGLGRRLVDECISFAKAKGYKTLTLWTNDVLVAACSIYRAAGFTLVKEEGHHSFGKDLVGQTWDLAL</sequence>
<organism evidence="4 5">
    <name type="scientific">Microvirga lotononidis</name>
    <dbReference type="NCBI Taxonomy" id="864069"/>
    <lineage>
        <taxon>Bacteria</taxon>
        <taxon>Pseudomonadati</taxon>
        <taxon>Pseudomonadota</taxon>
        <taxon>Alphaproteobacteria</taxon>
        <taxon>Hyphomicrobiales</taxon>
        <taxon>Methylobacteriaceae</taxon>
        <taxon>Microvirga</taxon>
    </lineage>
</organism>
<keyword evidence="1" id="KW-0808">Transferase</keyword>
<dbReference type="Pfam" id="PF00583">
    <property type="entry name" value="Acetyltransf_1"/>
    <property type="match status" value="1"/>
</dbReference>
<evidence type="ECO:0000313" key="4">
    <source>
        <dbReference type="EMBL" id="EIM29516.1"/>
    </source>
</evidence>